<dbReference type="Proteomes" id="UP000324639">
    <property type="component" value="Chromosome Bgt_-04"/>
</dbReference>
<keyword evidence="3" id="KW-1185">Reference proteome</keyword>
<keyword evidence="1" id="KW-0732">Signal</keyword>
<evidence type="ECO:0000313" key="3">
    <source>
        <dbReference type="Proteomes" id="UP000324639"/>
    </source>
</evidence>
<proteinExistence type="predicted"/>
<protein>
    <submittedName>
        <fullName evidence="2">BgtTE-56024</fullName>
    </submittedName>
</protein>
<reference evidence="2 3" key="1">
    <citation type="submission" date="2018-08" db="EMBL/GenBank/DDBJ databases">
        <authorList>
            <person name="Muller C M."/>
        </authorList>
    </citation>
    <scope>NUCLEOTIDE SEQUENCE [LARGE SCALE GENOMIC DNA]</scope>
</reference>
<accession>A0A9X9LB16</accession>
<gene>
    <name evidence="2" type="ORF">BGT96224V316_LOCUS2663</name>
</gene>
<sequence>MAPQSFMLWLGLCVANSCSYSAHHQLFYQQSKLEIHIDNFFFHFRNIAPILLHDISITI</sequence>
<dbReference type="AlphaFoldDB" id="A0A9X9LB16"/>
<evidence type="ECO:0000313" key="2">
    <source>
        <dbReference type="EMBL" id="VCU41093.1"/>
    </source>
</evidence>
<name>A0A9X9LB16_BLUGR</name>
<organism evidence="2 3">
    <name type="scientific">Blumeria graminis f. sp. tritici</name>
    <dbReference type="NCBI Taxonomy" id="62690"/>
    <lineage>
        <taxon>Eukaryota</taxon>
        <taxon>Fungi</taxon>
        <taxon>Dikarya</taxon>
        <taxon>Ascomycota</taxon>
        <taxon>Pezizomycotina</taxon>
        <taxon>Leotiomycetes</taxon>
        <taxon>Erysiphales</taxon>
        <taxon>Erysiphaceae</taxon>
        <taxon>Blumeria</taxon>
    </lineage>
</organism>
<feature type="signal peptide" evidence="1">
    <location>
        <begin position="1"/>
        <end position="21"/>
    </location>
</feature>
<feature type="chain" id="PRO_5040814213" evidence="1">
    <location>
        <begin position="22"/>
        <end position="59"/>
    </location>
</feature>
<dbReference type="EMBL" id="LR026987">
    <property type="protein sequence ID" value="VCU41093.1"/>
    <property type="molecule type" value="Genomic_DNA"/>
</dbReference>
<evidence type="ECO:0000256" key="1">
    <source>
        <dbReference type="SAM" id="SignalP"/>
    </source>
</evidence>